<dbReference type="Pfam" id="PF03358">
    <property type="entry name" value="FMN_red"/>
    <property type="match status" value="1"/>
</dbReference>
<dbReference type="EMBL" id="JAIULA010000017">
    <property type="protein sequence ID" value="MCP0887399.1"/>
    <property type="molecule type" value="Genomic_DNA"/>
</dbReference>
<dbReference type="GO" id="GO:0016491">
    <property type="term" value="F:oxidoreductase activity"/>
    <property type="evidence" value="ECO:0007669"/>
    <property type="project" value="InterPro"/>
</dbReference>
<dbReference type="SUPFAM" id="SSF52218">
    <property type="entry name" value="Flavoproteins"/>
    <property type="match status" value="1"/>
</dbReference>
<dbReference type="Gene3D" id="3.30.450.20">
    <property type="entry name" value="PAS domain"/>
    <property type="match status" value="1"/>
</dbReference>
<dbReference type="AlphaFoldDB" id="A0A9X2JLZ8"/>
<dbReference type="GO" id="GO:0005829">
    <property type="term" value="C:cytosol"/>
    <property type="evidence" value="ECO:0007669"/>
    <property type="project" value="TreeGrafter"/>
</dbReference>
<evidence type="ECO:0000259" key="2">
    <source>
        <dbReference type="Pfam" id="PF03358"/>
    </source>
</evidence>
<name>A0A9X2JLZ8_9LACO</name>
<dbReference type="InterPro" id="IPR029039">
    <property type="entry name" value="Flavoprotein-like_sf"/>
</dbReference>
<dbReference type="PANTHER" id="PTHR30543">
    <property type="entry name" value="CHROMATE REDUCTASE"/>
    <property type="match status" value="1"/>
</dbReference>
<dbReference type="GO" id="GO:0010181">
    <property type="term" value="F:FMN binding"/>
    <property type="evidence" value="ECO:0007669"/>
    <property type="project" value="TreeGrafter"/>
</dbReference>
<dbReference type="PANTHER" id="PTHR30543:SF21">
    <property type="entry name" value="NAD(P)H-DEPENDENT FMN REDUCTASE LOT6"/>
    <property type="match status" value="1"/>
</dbReference>
<dbReference type="Gene3D" id="3.40.50.360">
    <property type="match status" value="1"/>
</dbReference>
<dbReference type="Pfam" id="PF13596">
    <property type="entry name" value="PAS_10"/>
    <property type="match status" value="1"/>
</dbReference>
<evidence type="ECO:0000313" key="4">
    <source>
        <dbReference type="Proteomes" id="UP001139006"/>
    </source>
</evidence>
<sequence length="420" mass="47147">MKFVGIVGTIAEKSYNRKLLEYIVKHYTEIAEIEMLDIKDVPMFNASKDQTNSEVIQNLNNKILAADGVILVTPEHNHTTTAAMKSVLEWLSFNVHPFENKPVLIVGASYFSQGSSRAQLSLRQILDSPGVNALVMPGNEFLLGNVKEAFDDNGELKDERTAGFLGSVLEKFAKWVEVLKALNTKEKEETSWEDEDLTAAGAVDTTVRGVDPDADDWVELAAQKTKAAQKKEYVKLNSGLLTVDQLNWFLNSMPMELTYADDNNQFIYYNHTKPGKEMLAPREPEQTGSPISKVHPDRARDGVKKTIHALRTGETDLVKMPVPGNQINERYLMHYYKAMHDEEGNYRGVNEWVLDMWPIVKAYLEQTGQKLVKDENAQDVIASASKHEEAKVEENIETKVNTSEEPRLDEGIDSVTGASE</sequence>
<accession>A0A9X2JLZ8</accession>
<gene>
    <name evidence="3" type="ORF">LB941_08630</name>
</gene>
<dbReference type="InterPro" id="IPR050712">
    <property type="entry name" value="NAD(P)H-dep_reductase"/>
</dbReference>
<comment type="caution">
    <text evidence="3">The sequence shown here is derived from an EMBL/GenBank/DDBJ whole genome shotgun (WGS) entry which is preliminary data.</text>
</comment>
<reference evidence="3 4" key="1">
    <citation type="journal article" date="2023" name="Int. J. Syst. Evol. Microbiol.">
        <title>Ligilactobacillus ubinensis sp. nov., a novel species isolated from the wild ferment of a durian fruit (Durio zibethinus).</title>
        <authorList>
            <person name="Heng Y.C."/>
            <person name="Menon N."/>
            <person name="Chen B."/>
            <person name="Loo B.Z.L."/>
            <person name="Wong G.W.J."/>
            <person name="Lim A.C.H."/>
            <person name="Silvaraju S."/>
            <person name="Kittelmann S."/>
        </authorList>
    </citation>
    <scope>NUCLEOTIDE SEQUENCE [LARGE SCALE GENOMIC DNA]</scope>
    <source>
        <strain evidence="3 4">WILCCON 0076</strain>
    </source>
</reference>
<feature type="domain" description="NADPH-dependent FMN reductase-like" evidence="2">
    <location>
        <begin position="1"/>
        <end position="146"/>
    </location>
</feature>
<feature type="region of interest" description="Disordered" evidence="1">
    <location>
        <begin position="383"/>
        <end position="420"/>
    </location>
</feature>
<keyword evidence="4" id="KW-1185">Reference proteome</keyword>
<dbReference type="RefSeq" id="WP_253361210.1">
    <property type="nucleotide sequence ID" value="NZ_JAIULA010000017.1"/>
</dbReference>
<dbReference type="InterPro" id="IPR005025">
    <property type="entry name" value="FMN_Rdtase-like_dom"/>
</dbReference>
<protein>
    <submittedName>
        <fullName evidence="3">PAS domain-containing protein</fullName>
    </submittedName>
</protein>
<organism evidence="3 4">
    <name type="scientific">Ligilactobacillus ubinensis</name>
    <dbReference type="NCBI Taxonomy" id="2876789"/>
    <lineage>
        <taxon>Bacteria</taxon>
        <taxon>Bacillati</taxon>
        <taxon>Bacillota</taxon>
        <taxon>Bacilli</taxon>
        <taxon>Lactobacillales</taxon>
        <taxon>Lactobacillaceae</taxon>
        <taxon>Ligilactobacillus</taxon>
    </lineage>
</organism>
<feature type="region of interest" description="Disordered" evidence="1">
    <location>
        <begin position="281"/>
        <end position="300"/>
    </location>
</feature>
<evidence type="ECO:0000313" key="3">
    <source>
        <dbReference type="EMBL" id="MCP0887399.1"/>
    </source>
</evidence>
<feature type="compositionally biased region" description="Basic and acidic residues" evidence="1">
    <location>
        <begin position="385"/>
        <end position="410"/>
    </location>
</feature>
<proteinExistence type="predicted"/>
<dbReference type="Proteomes" id="UP001139006">
    <property type="component" value="Unassembled WGS sequence"/>
</dbReference>
<evidence type="ECO:0000256" key="1">
    <source>
        <dbReference type="SAM" id="MobiDB-lite"/>
    </source>
</evidence>